<proteinExistence type="predicted"/>
<dbReference type="Pfam" id="PF22586">
    <property type="entry name" value="ANCHR-like_BBOX"/>
    <property type="match status" value="1"/>
</dbReference>
<comment type="caution">
    <text evidence="9">The sequence shown here is derived from an EMBL/GenBank/DDBJ whole genome shotgun (WGS) entry which is preliminary data.</text>
</comment>
<feature type="domain" description="B box-type" evidence="8">
    <location>
        <begin position="93"/>
        <end position="138"/>
    </location>
</feature>
<dbReference type="InterPro" id="IPR021978">
    <property type="entry name" value="PML-like_CC"/>
</dbReference>
<dbReference type="InterPro" id="IPR013083">
    <property type="entry name" value="Znf_RING/FYVE/PHD"/>
</dbReference>
<dbReference type="InterPro" id="IPR000315">
    <property type="entry name" value="Znf_B-box"/>
</dbReference>
<dbReference type="Gene3D" id="3.30.160.60">
    <property type="entry name" value="Classic Zinc Finger"/>
    <property type="match status" value="1"/>
</dbReference>
<evidence type="ECO:0000259" key="8">
    <source>
        <dbReference type="PROSITE" id="PS50119"/>
    </source>
</evidence>
<name>A0A7K9YZI9_9GALL</name>
<dbReference type="OrthoDB" id="10250935at2759"/>
<dbReference type="EMBL" id="VXAB01013054">
    <property type="protein sequence ID" value="NXJ15502.1"/>
    <property type="molecule type" value="Genomic_DNA"/>
</dbReference>
<dbReference type="SUPFAM" id="SSF57850">
    <property type="entry name" value="RING/U-box"/>
    <property type="match status" value="1"/>
</dbReference>
<dbReference type="SMART" id="SM00184">
    <property type="entry name" value="RING"/>
    <property type="match status" value="1"/>
</dbReference>
<dbReference type="Gene3D" id="3.30.40.10">
    <property type="entry name" value="Zinc/RING finger domain, C3HC4 (zinc finger)"/>
    <property type="match status" value="1"/>
</dbReference>
<dbReference type="PROSITE" id="PS00518">
    <property type="entry name" value="ZF_RING_1"/>
    <property type="match status" value="1"/>
</dbReference>
<feature type="domain" description="B box-type" evidence="8">
    <location>
        <begin position="156"/>
        <end position="193"/>
    </location>
</feature>
<dbReference type="Pfam" id="PF25244">
    <property type="entry name" value="PML_C"/>
    <property type="match status" value="1"/>
</dbReference>
<keyword evidence="2 4" id="KW-0863">Zinc-finger</keyword>
<evidence type="ECO:0000256" key="1">
    <source>
        <dbReference type="ARBA" id="ARBA00022723"/>
    </source>
</evidence>
<sequence>TAPGPSDPQGEDDFQFVLCEGCRQESPNLKLLTCLHTLCLGCLSENKPVGQCPVCQAPIPQPDGIPDVDNVLFASLQARLRARLCIYRRVVSGAELLCDNCGRASEYWCLECKEFLCTKCFEAHQRYVKRENHEAKRVQDIRVGSLQEFLEGTRRTGSSSCPIPTHQNQTLSIYCKQCCRAVCCICALLDTAHSGQHCDVGTEALLRRDELAALGQELERQRGGFEASHAALREEAARLEAAGRAARESVRQRVERLVRLIRHEEEELLALVERRQERGRRELEGELRRVEAALRRMEAGERLVEKMGLYATEQEVMDMQPFVKDALEELRRQRPVAVGELVLHEDFAECHARLQALAERIEGLQEAAPAPAPTNNFHQVPLTSTPAKRKKDEGTITQPSPAKMIKVEKDDDEWSTPAVPQEPNSLPQPQPSFSAPTVADTKGGSLLNSMPDSSDEVHYSDDDLLNLGSDEEDSMDEELLDPSLLDDFGSMLEDSTSRDSPHLPIHFQNTLDVGQGSVVFFDLKIWKNEIIQMTVVDKEKIHSVLIQPTICLPNSMAKTNGCEVGLRDLLGHLSTICRPILAAFGLWSLPLPTLLKNLTAMGKKEEFFSTVYGFLDVLPLIKEKVPKEESCTLKNLANKLLWRDLSNCSTMESASATKDLCGVLEIDLENKPRQLLRPANLESFMSLQPLLDKRLLSRPSAQTLASHGIGLPELHTCFACDPARGLRRMCALVNAHLHPFEKKVRRLSKVKAYFQQQPAAASSQASAQGLLEATKIKQDC</sequence>
<evidence type="ECO:0000256" key="2">
    <source>
        <dbReference type="ARBA" id="ARBA00022771"/>
    </source>
</evidence>
<dbReference type="InterPro" id="IPR057617">
    <property type="entry name" value="PML_C"/>
</dbReference>
<keyword evidence="3" id="KW-0862">Zinc</keyword>
<dbReference type="PROSITE" id="PS50089">
    <property type="entry name" value="ZF_RING_2"/>
    <property type="match status" value="1"/>
</dbReference>
<feature type="region of interest" description="Disordered" evidence="6">
    <location>
        <begin position="368"/>
        <end position="475"/>
    </location>
</feature>
<dbReference type="InterPro" id="IPR047153">
    <property type="entry name" value="TRIM45/56/19-like"/>
</dbReference>
<evidence type="ECO:0000256" key="6">
    <source>
        <dbReference type="SAM" id="MobiDB-lite"/>
    </source>
</evidence>
<feature type="non-terminal residue" evidence="9">
    <location>
        <position position="780"/>
    </location>
</feature>
<keyword evidence="10" id="KW-1185">Reference proteome</keyword>
<dbReference type="GO" id="GO:0008630">
    <property type="term" value="P:intrinsic apoptotic signaling pathway in response to DNA damage"/>
    <property type="evidence" value="ECO:0007669"/>
    <property type="project" value="TreeGrafter"/>
</dbReference>
<dbReference type="GO" id="GO:0005654">
    <property type="term" value="C:nucleoplasm"/>
    <property type="evidence" value="ECO:0007669"/>
    <property type="project" value="TreeGrafter"/>
</dbReference>
<dbReference type="GO" id="GO:0008270">
    <property type="term" value="F:zinc ion binding"/>
    <property type="evidence" value="ECO:0007669"/>
    <property type="project" value="UniProtKB-KW"/>
</dbReference>
<organism evidence="9 10">
    <name type="scientific">Odontophorus gujanensis</name>
    <name type="common">marbled wood quail</name>
    <dbReference type="NCBI Taxonomy" id="886794"/>
    <lineage>
        <taxon>Eukaryota</taxon>
        <taxon>Metazoa</taxon>
        <taxon>Chordata</taxon>
        <taxon>Craniata</taxon>
        <taxon>Vertebrata</taxon>
        <taxon>Euteleostomi</taxon>
        <taxon>Archelosauria</taxon>
        <taxon>Archosauria</taxon>
        <taxon>Dinosauria</taxon>
        <taxon>Saurischia</taxon>
        <taxon>Theropoda</taxon>
        <taxon>Coelurosauria</taxon>
        <taxon>Aves</taxon>
        <taxon>Neognathae</taxon>
        <taxon>Galloanserae</taxon>
        <taxon>Galliformes</taxon>
        <taxon>Odontophoridae</taxon>
        <taxon>Odontophorus</taxon>
    </lineage>
</organism>
<dbReference type="GO" id="GO:0045087">
    <property type="term" value="P:innate immune response"/>
    <property type="evidence" value="ECO:0007669"/>
    <property type="project" value="TreeGrafter"/>
</dbReference>
<feature type="compositionally biased region" description="Polar residues" evidence="6">
    <location>
        <begin position="373"/>
        <end position="386"/>
    </location>
</feature>
<dbReference type="InterPro" id="IPR017907">
    <property type="entry name" value="Znf_RING_CS"/>
</dbReference>
<feature type="compositionally biased region" description="Polar residues" evidence="6">
    <location>
        <begin position="422"/>
        <end position="435"/>
    </location>
</feature>
<gene>
    <name evidence="9" type="primary">Pml</name>
    <name evidence="9" type="ORF">ODOGUJ_R09210</name>
</gene>
<protein>
    <submittedName>
        <fullName evidence="9">PML protein</fullName>
    </submittedName>
</protein>
<dbReference type="CDD" id="cd19804">
    <property type="entry name" value="Bbox1_TRIM19_C-V"/>
    <property type="match status" value="1"/>
</dbReference>
<evidence type="ECO:0000313" key="10">
    <source>
        <dbReference type="Proteomes" id="UP000522663"/>
    </source>
</evidence>
<dbReference type="SMART" id="SM00336">
    <property type="entry name" value="BBOX"/>
    <property type="match status" value="1"/>
</dbReference>
<dbReference type="Pfam" id="PF12126">
    <property type="entry name" value="PML_CC"/>
    <property type="match status" value="1"/>
</dbReference>
<dbReference type="Proteomes" id="UP000522663">
    <property type="component" value="Unassembled WGS sequence"/>
</dbReference>
<dbReference type="PANTHER" id="PTHR25462:SF302">
    <property type="entry name" value="PROTEIN PML"/>
    <property type="match status" value="1"/>
</dbReference>
<feature type="domain" description="RING-type" evidence="7">
    <location>
        <begin position="19"/>
        <end position="56"/>
    </location>
</feature>
<evidence type="ECO:0000256" key="3">
    <source>
        <dbReference type="ARBA" id="ARBA00022833"/>
    </source>
</evidence>
<dbReference type="PANTHER" id="PTHR25462">
    <property type="entry name" value="BONUS, ISOFORM C-RELATED"/>
    <property type="match status" value="1"/>
</dbReference>
<evidence type="ECO:0000256" key="4">
    <source>
        <dbReference type="PROSITE-ProRule" id="PRU00024"/>
    </source>
</evidence>
<keyword evidence="5" id="KW-0175">Coiled coil</keyword>
<dbReference type="CDD" id="cd19770">
    <property type="entry name" value="Bbox2_TRIM19_C-V"/>
    <property type="match status" value="1"/>
</dbReference>
<feature type="non-terminal residue" evidence="9">
    <location>
        <position position="1"/>
    </location>
</feature>
<keyword evidence="1" id="KW-0479">Metal-binding</keyword>
<dbReference type="InterPro" id="IPR001841">
    <property type="entry name" value="Znf_RING"/>
</dbReference>
<dbReference type="GO" id="GO:0044790">
    <property type="term" value="P:suppression of viral release by host"/>
    <property type="evidence" value="ECO:0007669"/>
    <property type="project" value="TreeGrafter"/>
</dbReference>
<reference evidence="9 10" key="1">
    <citation type="submission" date="2019-09" db="EMBL/GenBank/DDBJ databases">
        <title>Bird 10,000 Genomes (B10K) Project - Family phase.</title>
        <authorList>
            <person name="Zhang G."/>
        </authorList>
    </citation>
    <scope>NUCLEOTIDE SEQUENCE [LARGE SCALE GENOMIC DNA]</scope>
    <source>
        <strain evidence="9">B10K-DU-001-53</strain>
        <tissue evidence="9">Muscle</tissue>
    </source>
</reference>
<dbReference type="AlphaFoldDB" id="A0A7K9YZI9"/>
<evidence type="ECO:0000259" key="7">
    <source>
        <dbReference type="PROSITE" id="PS50089"/>
    </source>
</evidence>
<evidence type="ECO:0000256" key="5">
    <source>
        <dbReference type="SAM" id="Coils"/>
    </source>
</evidence>
<dbReference type="PROSITE" id="PS50119">
    <property type="entry name" value="ZF_BBOX"/>
    <property type="match status" value="2"/>
</dbReference>
<accession>A0A7K9YZI9</accession>
<feature type="coiled-coil region" evidence="5">
    <location>
        <begin position="247"/>
        <end position="300"/>
    </location>
</feature>
<evidence type="ECO:0000313" key="9">
    <source>
        <dbReference type="EMBL" id="NXJ15502.1"/>
    </source>
</evidence>